<dbReference type="Gene3D" id="2.30.29.30">
    <property type="entry name" value="Pleckstrin-homology domain (PH domain)/Phosphotyrosine-binding domain (PTB)"/>
    <property type="match status" value="1"/>
</dbReference>
<dbReference type="AlphaFoldDB" id="A0A7S3NJX3"/>
<feature type="region of interest" description="Disordered" evidence="1">
    <location>
        <begin position="176"/>
        <end position="228"/>
    </location>
</feature>
<gene>
    <name evidence="3" type="ORF">ALAG00032_LOCUS5903</name>
</gene>
<dbReference type="PROSITE" id="PS50003">
    <property type="entry name" value="PH_DOMAIN"/>
    <property type="match status" value="1"/>
</dbReference>
<dbReference type="InterPro" id="IPR011993">
    <property type="entry name" value="PH-like_dom_sf"/>
</dbReference>
<dbReference type="EMBL" id="HBIJ01008349">
    <property type="protein sequence ID" value="CAE0365161.1"/>
    <property type="molecule type" value="Transcribed_RNA"/>
</dbReference>
<protein>
    <recommendedName>
        <fullName evidence="2">PH domain-containing protein</fullName>
    </recommendedName>
</protein>
<evidence type="ECO:0000259" key="2">
    <source>
        <dbReference type="PROSITE" id="PS50003"/>
    </source>
</evidence>
<sequence length="266" mass="30725">MKKDTKIFEGWEYRAAGYSTEFCDESGKPLRIKGLLLKKGGSRKAIININGGYLNRRRNWSLRWFYLDLNSASLRYFIDEDMERKVGEIRFLPGAFVQVPHEVKLRGRHAPRRHNAPVYYLELHRTADAFGKERAIPFALRATSHDEFNDWIKSLTYCVKSVGSAGHSLVHNPGSIPYEQNDFPNDITYESDNDYQSQNEETQNDFVDLPPHSASFDPHHHTLSPTQQPLRLLSRSDLHDKENNYQDTSSSETTISVHTIKSHFEL</sequence>
<dbReference type="SMART" id="SM00233">
    <property type="entry name" value="PH"/>
    <property type="match status" value="1"/>
</dbReference>
<accession>A0A7S3NJX3</accession>
<dbReference type="SUPFAM" id="SSF50729">
    <property type="entry name" value="PH domain-like"/>
    <property type="match status" value="1"/>
</dbReference>
<evidence type="ECO:0000313" key="3">
    <source>
        <dbReference type="EMBL" id="CAE0365161.1"/>
    </source>
</evidence>
<organism evidence="3">
    <name type="scientific">Aureoumbra lagunensis</name>
    <dbReference type="NCBI Taxonomy" id="44058"/>
    <lineage>
        <taxon>Eukaryota</taxon>
        <taxon>Sar</taxon>
        <taxon>Stramenopiles</taxon>
        <taxon>Ochrophyta</taxon>
        <taxon>Pelagophyceae</taxon>
        <taxon>Pelagomonadales</taxon>
        <taxon>Aureoumbra</taxon>
    </lineage>
</organism>
<feature type="domain" description="PH" evidence="2">
    <location>
        <begin position="47"/>
        <end position="160"/>
    </location>
</feature>
<reference evidence="3" key="1">
    <citation type="submission" date="2021-01" db="EMBL/GenBank/DDBJ databases">
        <authorList>
            <person name="Corre E."/>
            <person name="Pelletier E."/>
            <person name="Niang G."/>
            <person name="Scheremetjew M."/>
            <person name="Finn R."/>
            <person name="Kale V."/>
            <person name="Holt S."/>
            <person name="Cochrane G."/>
            <person name="Meng A."/>
            <person name="Brown T."/>
            <person name="Cohen L."/>
        </authorList>
    </citation>
    <scope>NUCLEOTIDE SEQUENCE</scope>
    <source>
        <strain evidence="3">CCMP1510</strain>
    </source>
</reference>
<proteinExistence type="predicted"/>
<feature type="compositionally biased region" description="Polar residues" evidence="1">
    <location>
        <begin position="188"/>
        <end position="205"/>
    </location>
</feature>
<name>A0A7S3NJX3_9STRA</name>
<evidence type="ECO:0000256" key="1">
    <source>
        <dbReference type="SAM" id="MobiDB-lite"/>
    </source>
</evidence>
<dbReference type="InterPro" id="IPR001849">
    <property type="entry name" value="PH_domain"/>
</dbReference>